<keyword evidence="3" id="KW-1185">Reference proteome</keyword>
<evidence type="ECO:0000313" key="3">
    <source>
        <dbReference type="Proteomes" id="UP000706333"/>
    </source>
</evidence>
<accession>A0A934WIR9</accession>
<dbReference type="AlphaFoldDB" id="A0A934WIR9"/>
<feature type="region of interest" description="Disordered" evidence="1">
    <location>
        <begin position="107"/>
        <end position="147"/>
    </location>
</feature>
<evidence type="ECO:0000313" key="2">
    <source>
        <dbReference type="EMBL" id="MBK5927152.1"/>
    </source>
</evidence>
<dbReference type="EMBL" id="NHSD01000211">
    <property type="protein sequence ID" value="MBK5927152.1"/>
    <property type="molecule type" value="Genomic_DNA"/>
</dbReference>
<name>A0A934WIR9_9RHOB</name>
<proteinExistence type="predicted"/>
<reference evidence="2" key="1">
    <citation type="submission" date="2017-05" db="EMBL/GenBank/DDBJ databases">
        <authorList>
            <person name="Imhoff J.F."/>
            <person name="Rahn T."/>
            <person name="Kuenzel S."/>
            <person name="Neulinger S.C."/>
        </authorList>
    </citation>
    <scope>NUCLEOTIDE SEQUENCE</scope>
    <source>
        <strain evidence="2">LMG 28126</strain>
    </source>
</reference>
<sequence>MDDDPRSEDATAREQTFEAAVANLEASAPVPVLRRLIDRRGVIARLRARHVSWQEIATVLAGVGIRIGPGGLRNYASRIHLAVQDLEAAGEDTPDGDRIYAICRARARPARATSHPPARRSPAVPKPDGRPASSSSTHLMRDPKQEL</sequence>
<dbReference type="Proteomes" id="UP000706333">
    <property type="component" value="Unassembled WGS sequence"/>
</dbReference>
<comment type="caution">
    <text evidence="2">The sequence shown here is derived from an EMBL/GenBank/DDBJ whole genome shotgun (WGS) entry which is preliminary data.</text>
</comment>
<gene>
    <name evidence="2" type="ORF">CCR87_07330</name>
</gene>
<evidence type="ECO:0000256" key="1">
    <source>
        <dbReference type="SAM" id="MobiDB-lite"/>
    </source>
</evidence>
<dbReference type="RefSeq" id="WP_201156917.1">
    <property type="nucleotide sequence ID" value="NZ_NHSD01000211.1"/>
</dbReference>
<feature type="compositionally biased region" description="Low complexity" evidence="1">
    <location>
        <begin position="110"/>
        <end position="123"/>
    </location>
</feature>
<reference evidence="2" key="2">
    <citation type="journal article" date="2020" name="Microorganisms">
        <title>Osmotic Adaptation and Compatible Solute Biosynthesis of Phototrophic Bacteria as Revealed from Genome Analyses.</title>
        <authorList>
            <person name="Imhoff J.F."/>
            <person name="Rahn T."/>
            <person name="Kunzel S."/>
            <person name="Keller A."/>
            <person name="Neulinger S.C."/>
        </authorList>
    </citation>
    <scope>NUCLEOTIDE SEQUENCE</scope>
    <source>
        <strain evidence="2">LMG 28126</strain>
    </source>
</reference>
<organism evidence="2 3">
    <name type="scientific">Rhodobaculum claviforme</name>
    <dbReference type="NCBI Taxonomy" id="1549854"/>
    <lineage>
        <taxon>Bacteria</taxon>
        <taxon>Pseudomonadati</taxon>
        <taxon>Pseudomonadota</taxon>
        <taxon>Alphaproteobacteria</taxon>
        <taxon>Rhodobacterales</taxon>
        <taxon>Paracoccaceae</taxon>
        <taxon>Rhodobaculum</taxon>
    </lineage>
</organism>
<protein>
    <submittedName>
        <fullName evidence="2">Uncharacterized protein</fullName>
    </submittedName>
</protein>